<comment type="caution">
    <text evidence="1">The sequence shown here is derived from an EMBL/GenBank/DDBJ whole genome shotgun (WGS) entry which is preliminary data.</text>
</comment>
<dbReference type="EMBL" id="JACHXI010000003">
    <property type="protein sequence ID" value="MBB3102467.1"/>
    <property type="molecule type" value="Genomic_DNA"/>
</dbReference>
<organism evidence="1 2">
    <name type="scientific">Azomonas macrocytogenes</name>
    <name type="common">Azotobacter macrocytogenes</name>
    <dbReference type="NCBI Taxonomy" id="69962"/>
    <lineage>
        <taxon>Bacteria</taxon>
        <taxon>Pseudomonadati</taxon>
        <taxon>Pseudomonadota</taxon>
        <taxon>Gammaproteobacteria</taxon>
        <taxon>Pseudomonadales</taxon>
        <taxon>Pseudomonadaceae</taxon>
        <taxon>Azomonas</taxon>
    </lineage>
</organism>
<evidence type="ECO:0000313" key="2">
    <source>
        <dbReference type="Proteomes" id="UP000549250"/>
    </source>
</evidence>
<protein>
    <submittedName>
        <fullName evidence="1">Uncharacterized protein</fullName>
    </submittedName>
</protein>
<sequence length="70" mass="8040">MGKNHIRLEAGILKTLRHLRAGLTAYHLGFEFLRPGVNAWRIATRRFVANDTNIFHGYGLPMLQRQDLVP</sequence>
<gene>
    <name evidence="1" type="ORF">FHR87_000850</name>
</gene>
<dbReference type="AlphaFoldDB" id="A0A839SYP5"/>
<name>A0A839SYP5_AZOMA</name>
<reference evidence="1 2" key="1">
    <citation type="submission" date="2020-08" db="EMBL/GenBank/DDBJ databases">
        <title>Genomic Encyclopedia of Type Strains, Phase III (KMG-III): the genomes of soil and plant-associated and newly described type strains.</title>
        <authorList>
            <person name="Whitman W."/>
        </authorList>
    </citation>
    <scope>NUCLEOTIDE SEQUENCE [LARGE SCALE GENOMIC DNA]</scope>
    <source>
        <strain evidence="1 2">CECT 4462</strain>
    </source>
</reference>
<accession>A0A839SYP5</accession>
<dbReference type="Proteomes" id="UP000549250">
    <property type="component" value="Unassembled WGS sequence"/>
</dbReference>
<keyword evidence="2" id="KW-1185">Reference proteome</keyword>
<proteinExistence type="predicted"/>
<evidence type="ECO:0000313" key="1">
    <source>
        <dbReference type="EMBL" id="MBB3102467.1"/>
    </source>
</evidence>